<dbReference type="Pfam" id="PF00126">
    <property type="entry name" value="HTH_1"/>
    <property type="match status" value="1"/>
</dbReference>
<dbReference type="SUPFAM" id="SSF46785">
    <property type="entry name" value="Winged helix' DNA-binding domain"/>
    <property type="match status" value="1"/>
</dbReference>
<organism evidence="6 7">
    <name type="scientific">Aliivibrio finisterrensis</name>
    <dbReference type="NCBI Taxonomy" id="511998"/>
    <lineage>
        <taxon>Bacteria</taxon>
        <taxon>Pseudomonadati</taxon>
        <taxon>Pseudomonadota</taxon>
        <taxon>Gammaproteobacteria</taxon>
        <taxon>Vibrionales</taxon>
        <taxon>Vibrionaceae</taxon>
        <taxon>Aliivibrio</taxon>
    </lineage>
</organism>
<keyword evidence="2" id="KW-0805">Transcription regulation</keyword>
<protein>
    <submittedName>
        <fullName evidence="6">LysR family transcriptional regulator</fullName>
    </submittedName>
</protein>
<evidence type="ECO:0000256" key="3">
    <source>
        <dbReference type="ARBA" id="ARBA00023125"/>
    </source>
</evidence>
<comment type="similarity">
    <text evidence="1">Belongs to the LysR transcriptional regulatory family.</text>
</comment>
<dbReference type="PANTHER" id="PTHR30118:SF15">
    <property type="entry name" value="TRANSCRIPTIONAL REGULATORY PROTEIN"/>
    <property type="match status" value="1"/>
</dbReference>
<dbReference type="RefSeq" id="WP_130044020.1">
    <property type="nucleotide sequence ID" value="NZ_SEZJ01000001.1"/>
</dbReference>
<dbReference type="InterPro" id="IPR036390">
    <property type="entry name" value="WH_DNA-bd_sf"/>
</dbReference>
<dbReference type="Proteomes" id="UP000293465">
    <property type="component" value="Unassembled WGS sequence"/>
</dbReference>
<proteinExistence type="inferred from homology"/>
<name>A0A4Q5KP84_9GAMM</name>
<accession>A0A4Q5KP84</accession>
<reference evidence="6 7" key="1">
    <citation type="submission" date="2019-02" db="EMBL/GenBank/DDBJ databases">
        <title>Genome sequences of Aliivibrio finisterrensis strains from farmed Atlantic salmon.</title>
        <authorList>
            <person name="Bowman J.P."/>
        </authorList>
    </citation>
    <scope>NUCLEOTIDE SEQUENCE [LARGE SCALE GENOMIC DNA]</scope>
    <source>
        <strain evidence="6 7">A32</strain>
    </source>
</reference>
<evidence type="ECO:0000313" key="7">
    <source>
        <dbReference type="Proteomes" id="UP000293465"/>
    </source>
</evidence>
<dbReference type="InterPro" id="IPR005119">
    <property type="entry name" value="LysR_subst-bd"/>
</dbReference>
<dbReference type="InterPro" id="IPR036388">
    <property type="entry name" value="WH-like_DNA-bd_sf"/>
</dbReference>
<comment type="caution">
    <text evidence="6">The sequence shown here is derived from an EMBL/GenBank/DDBJ whole genome shotgun (WGS) entry which is preliminary data.</text>
</comment>
<keyword evidence="3" id="KW-0238">DNA-binding</keyword>
<dbReference type="InterPro" id="IPR000847">
    <property type="entry name" value="LysR_HTH_N"/>
</dbReference>
<dbReference type="InterPro" id="IPR050389">
    <property type="entry name" value="LysR-type_TF"/>
</dbReference>
<dbReference type="OrthoDB" id="6395715at2"/>
<dbReference type="EMBL" id="SEZJ01000001">
    <property type="protein sequence ID" value="RYU48398.1"/>
    <property type="molecule type" value="Genomic_DNA"/>
</dbReference>
<evidence type="ECO:0000256" key="1">
    <source>
        <dbReference type="ARBA" id="ARBA00009437"/>
    </source>
</evidence>
<dbReference type="AlphaFoldDB" id="A0A4Q5KP84"/>
<feature type="domain" description="HTH lysR-type" evidence="5">
    <location>
        <begin position="9"/>
        <end position="66"/>
    </location>
</feature>
<evidence type="ECO:0000256" key="2">
    <source>
        <dbReference type="ARBA" id="ARBA00023015"/>
    </source>
</evidence>
<dbReference type="Pfam" id="PF03466">
    <property type="entry name" value="LysR_substrate"/>
    <property type="match status" value="1"/>
</dbReference>
<dbReference type="PRINTS" id="PR00039">
    <property type="entry name" value="HTHLYSR"/>
</dbReference>
<dbReference type="Gene3D" id="3.40.190.10">
    <property type="entry name" value="Periplasmic binding protein-like II"/>
    <property type="match status" value="2"/>
</dbReference>
<dbReference type="SUPFAM" id="SSF53850">
    <property type="entry name" value="Periplasmic binding protein-like II"/>
    <property type="match status" value="1"/>
</dbReference>
<evidence type="ECO:0000256" key="4">
    <source>
        <dbReference type="ARBA" id="ARBA00023163"/>
    </source>
</evidence>
<keyword evidence="4" id="KW-0804">Transcription</keyword>
<sequence>MAKDLFTTLDLNLLRTFLILSQELNMRKASERLFVSQPAISQALQKLRNHFNDELFIKVRHGLKPTPFAEELAENIQPYLDGLSSVLNASQEFQPANLNKMLKIALAPQVLTCLSGALFHEIKEKAPNVDLQLVNWSASTFDDLSKGKLDMAINYEYDKVPKELLSKNLMTITGCVIIRKDHPIKKTIATPYDFEGYELASLIIPGWNDNKSLASEVLTNMDIEHKIGFRSELPMALIDVVQHTDMYFPSTSLFPIHQYSGLRRIDLCFDDIPLNYPIYSYYHQRHKKNALHHWINQLITDLLSEANIKEKL</sequence>
<evidence type="ECO:0000313" key="6">
    <source>
        <dbReference type="EMBL" id="RYU48398.1"/>
    </source>
</evidence>
<dbReference type="GO" id="GO:0003700">
    <property type="term" value="F:DNA-binding transcription factor activity"/>
    <property type="evidence" value="ECO:0007669"/>
    <property type="project" value="InterPro"/>
</dbReference>
<dbReference type="PANTHER" id="PTHR30118">
    <property type="entry name" value="HTH-TYPE TRANSCRIPTIONAL REGULATOR LEUO-RELATED"/>
    <property type="match status" value="1"/>
</dbReference>
<dbReference type="PROSITE" id="PS50931">
    <property type="entry name" value="HTH_LYSR"/>
    <property type="match status" value="1"/>
</dbReference>
<dbReference type="GO" id="GO:0003677">
    <property type="term" value="F:DNA binding"/>
    <property type="evidence" value="ECO:0007669"/>
    <property type="project" value="UniProtKB-KW"/>
</dbReference>
<dbReference type="GeneID" id="56273407"/>
<dbReference type="Gene3D" id="1.10.10.10">
    <property type="entry name" value="Winged helix-like DNA-binding domain superfamily/Winged helix DNA-binding domain"/>
    <property type="match status" value="1"/>
</dbReference>
<gene>
    <name evidence="6" type="ORF">ERW49_00085</name>
</gene>
<evidence type="ECO:0000259" key="5">
    <source>
        <dbReference type="PROSITE" id="PS50931"/>
    </source>
</evidence>